<evidence type="ECO:0000313" key="1">
    <source>
        <dbReference type="EMBL" id="CAC5362779.1"/>
    </source>
</evidence>
<reference evidence="1 2" key="1">
    <citation type="submission" date="2020-06" db="EMBL/GenBank/DDBJ databases">
        <authorList>
            <person name="Li R."/>
            <person name="Bekaert M."/>
        </authorList>
    </citation>
    <scope>NUCLEOTIDE SEQUENCE [LARGE SCALE GENOMIC DNA]</scope>
    <source>
        <strain evidence="2">wild</strain>
    </source>
</reference>
<dbReference type="EMBL" id="CACVKT020000760">
    <property type="protein sequence ID" value="CAC5362779.1"/>
    <property type="molecule type" value="Genomic_DNA"/>
</dbReference>
<gene>
    <name evidence="1" type="ORF">MCOR_4430</name>
</gene>
<dbReference type="PANTHER" id="PTHR21446">
    <property type="entry name" value="DUF3504 DOMAIN-CONTAINING PROTEIN"/>
    <property type="match status" value="1"/>
</dbReference>
<dbReference type="Proteomes" id="UP000507470">
    <property type="component" value="Unassembled WGS sequence"/>
</dbReference>
<name>A0A6J8A7F4_MYTCO</name>
<evidence type="ECO:0000313" key="2">
    <source>
        <dbReference type="Proteomes" id="UP000507470"/>
    </source>
</evidence>
<protein>
    <submittedName>
        <fullName evidence="1">Uncharacterized protein</fullName>
    </submittedName>
</protein>
<keyword evidence="2" id="KW-1185">Reference proteome</keyword>
<dbReference type="AlphaFoldDB" id="A0A6J8A7F4"/>
<accession>A0A6J8A7F4</accession>
<dbReference type="PANTHER" id="PTHR21446:SF12">
    <property type="entry name" value="POTASSIUM CHANNEL TETRAMERIZATION DOMAIN CONTAINING 1"/>
    <property type="match status" value="1"/>
</dbReference>
<dbReference type="InterPro" id="IPR052787">
    <property type="entry name" value="MAVS"/>
</dbReference>
<proteinExistence type="predicted"/>
<dbReference type="OrthoDB" id="10040310at2759"/>
<sequence length="291" mass="32853">MDKDVGIGNFELHEEVSELDLTLLPTQELVKCETEPVVSEAAATRRFSTPMSDSELQEKILKAIPKKTKNNNKYLRTDCNRNDINFFQKDSVPFSFFRKCLDSRMNELSNNGIGTNVKRADPILTSDEKPCGILFGFRALDEHKELDASQYRISVDTNGNKLLHYTGRLCKNVHGGLNNRNIDVKRITQKSDPSNPRCLVKIFEKYLSLIPREGRFYRKPLPHKASNGFIGFSVQPIGINTLSSKMKELFKAARISMNDRNISNHSGKVTCCTTLFNAGFTDSTVKSRSGH</sequence>
<organism evidence="1 2">
    <name type="scientific">Mytilus coruscus</name>
    <name type="common">Sea mussel</name>
    <dbReference type="NCBI Taxonomy" id="42192"/>
    <lineage>
        <taxon>Eukaryota</taxon>
        <taxon>Metazoa</taxon>
        <taxon>Spiralia</taxon>
        <taxon>Lophotrochozoa</taxon>
        <taxon>Mollusca</taxon>
        <taxon>Bivalvia</taxon>
        <taxon>Autobranchia</taxon>
        <taxon>Pteriomorphia</taxon>
        <taxon>Mytilida</taxon>
        <taxon>Mytiloidea</taxon>
        <taxon>Mytilidae</taxon>
        <taxon>Mytilinae</taxon>
        <taxon>Mytilus</taxon>
    </lineage>
</organism>